<feature type="region of interest" description="Disordered" evidence="1">
    <location>
        <begin position="1"/>
        <end position="25"/>
    </location>
</feature>
<name>A0A6B9KGN1_9VIRU</name>
<feature type="compositionally biased region" description="Gly residues" evidence="1">
    <location>
        <begin position="94"/>
        <end position="104"/>
    </location>
</feature>
<evidence type="ECO:0000256" key="1">
    <source>
        <dbReference type="SAM" id="MobiDB-lite"/>
    </source>
</evidence>
<evidence type="ECO:0000313" key="2">
    <source>
        <dbReference type="EMBL" id="QHA33711.1"/>
    </source>
</evidence>
<accession>A0A6B9KGN1</accession>
<feature type="compositionally biased region" description="Low complexity" evidence="1">
    <location>
        <begin position="105"/>
        <end position="117"/>
    </location>
</feature>
<organism evidence="2">
    <name type="scientific">Embera virus</name>
    <dbReference type="NCBI Taxonomy" id="2689337"/>
    <lineage>
        <taxon>Viruses</taxon>
        <taxon>Riboviria</taxon>
        <taxon>Orthornavirae</taxon>
        <taxon>Duplornaviricota</taxon>
        <taxon>Chrymotiviricetes</taxon>
        <taxon>Ghabrivirales</taxon>
        <taxon>Totiviridae</taxon>
    </lineage>
</organism>
<feature type="compositionally biased region" description="Basic and acidic residues" evidence="1">
    <location>
        <begin position="1"/>
        <end position="11"/>
    </location>
</feature>
<feature type="compositionally biased region" description="Basic and acidic residues" evidence="1">
    <location>
        <begin position="70"/>
        <end position="88"/>
    </location>
</feature>
<dbReference type="EMBL" id="MN661076">
    <property type="protein sequence ID" value="QHA33711.1"/>
    <property type="molecule type" value="Genomic_RNA"/>
</dbReference>
<proteinExistence type="predicted"/>
<reference evidence="2" key="1">
    <citation type="submission" date="2019-10" db="EMBL/GenBank/DDBJ databases">
        <authorList>
            <person name="Nitsche A."/>
            <person name="Hankeln T."/>
            <person name="Acosta O."/>
            <person name="Velez I.D."/>
            <person name="Schiemann D.J."/>
        </authorList>
    </citation>
    <scope>NUCLEOTIDE SEQUENCE</scope>
    <source>
        <strain evidence="2">Wy 1731-4</strain>
    </source>
</reference>
<sequence length="1005" mass="110662">MSDIDLSDHEGGQQGQESETSEEDFVIVERSAEDLTHSVSDIPVSGEISRSVSSASASAVVSVVPQASNFERRDMDGQKDVREGDARGQESLGVGSGVTGGGVGHASSSSDSRVVGVRNVPKHGGTQGSTPCSLDVLYSLWRNPIHQVAPKGVFQWGECGAYVERAFRRLTYGPQYMADPLYVIGYTWTINGTDSTVCDRINVAGSIVEVSEQRKVGAAAPKLSARGSTLLSNALSTPMDASMQLKNLVPTGGSVNLQAMTILLSKYANSIDLMARDEGPLLRGFLLLLEYMPQNMYVYRSNSLLSLRLGGMPTTTKVVRHKADERGELDGTIQIPFNCKDCNIRVIPLVVYMYLVTGQRIEIAEYKDVKLEGANIVAVQSVDLLQDWFTPFLIAHTTTLWWNCSTTYEHTIAHAGRKTGTSLLTARCMRRSSCVYVPGNWQNTIVVVTDIGHTKEPFQTADFGEIKLGEAISEVTKKVFTYLGLTGGAAPNVLDILTCVNKMCRKTALEGDEDVVLSMVQELCFNLKLGGSVMQGVSYSTTGFGRMDVTSNDYKLEGSELFDLADTWDNVIGWLTAFGDWSVSPCGKMQTATFDVTNKKMKDGKEITSKFALYNIREGARGYKVSETSGPMRVMRECGLFHGRAECERDFGTYSDLFNTLQAGASLMAGVAGWVMCEVGFNVMDLNAIYMNSSRCGTINRAHDLVTAVTDGFILRSDHIGRRYTETTNFIKYVQNFLGVKKNKDGILNFDWRLWPSIHVPFWYIVAVTIKFGAWTKLPELTRHAAPLNDIITGTPSPDIDDAIWDRVYKVTAQVGDWRTLPALCAQMTLGGQVAGFERGRPRFYLPTRLNGRPALSMVGVMPFYGIDMSREMQGQVIWALFMIEPMAIPFVALRQEQNEWMALYAIIRDVPLCPFTPEHPITVVMEFPDPPPEWLQKVWSATKSSLVAAIPNLMKGDLIGALGSVGINLVVKGIQSLAERMGEERSFSGAVMDDKGFEHTYVNK</sequence>
<feature type="region of interest" description="Disordered" evidence="1">
    <location>
        <begin position="69"/>
        <end position="129"/>
    </location>
</feature>
<protein>
    <submittedName>
        <fullName evidence="2">Putative capsid protein</fullName>
    </submittedName>
</protein>